<dbReference type="AlphaFoldDB" id="I4H8Y2"/>
<organism evidence="4 5">
    <name type="scientific">Microcystis aeruginosa PCC 9807</name>
    <dbReference type="NCBI Taxonomy" id="1160283"/>
    <lineage>
        <taxon>Bacteria</taxon>
        <taxon>Bacillati</taxon>
        <taxon>Cyanobacteriota</taxon>
        <taxon>Cyanophyceae</taxon>
        <taxon>Oscillatoriophycideae</taxon>
        <taxon>Chroococcales</taxon>
        <taxon>Microcystaceae</taxon>
        <taxon>Microcystis</taxon>
    </lineage>
</organism>
<accession>I4H8Y2</accession>
<keyword evidence="2" id="KW-0808">Transferase</keyword>
<dbReference type="InterPro" id="IPR051159">
    <property type="entry name" value="Hexapeptide_acetyltransf"/>
</dbReference>
<dbReference type="Gene3D" id="2.160.10.10">
    <property type="entry name" value="Hexapeptide repeat proteins"/>
    <property type="match status" value="1"/>
</dbReference>
<gene>
    <name evidence="4" type="ORF">MICAF_3980002</name>
</gene>
<evidence type="ECO:0008006" key="6">
    <source>
        <dbReference type="Google" id="ProtNLM"/>
    </source>
</evidence>
<evidence type="ECO:0000313" key="4">
    <source>
        <dbReference type="EMBL" id="CCI18506.1"/>
    </source>
</evidence>
<dbReference type="PANTHER" id="PTHR23416:SF23">
    <property type="entry name" value="ACETYLTRANSFERASE C18B11.09C-RELATED"/>
    <property type="match status" value="1"/>
</dbReference>
<protein>
    <recommendedName>
        <fullName evidence="6">Acyltransferase</fullName>
    </recommendedName>
</protein>
<comment type="similarity">
    <text evidence="1">Belongs to the transferase hexapeptide repeat family.</text>
</comment>
<keyword evidence="3" id="KW-0677">Repeat</keyword>
<dbReference type="Proteomes" id="UP000003613">
    <property type="component" value="Unassembled WGS sequence"/>
</dbReference>
<dbReference type="InterPro" id="IPR001451">
    <property type="entry name" value="Hexapep"/>
</dbReference>
<dbReference type="SUPFAM" id="SSF51161">
    <property type="entry name" value="Trimeric LpxA-like enzymes"/>
    <property type="match status" value="1"/>
</dbReference>
<comment type="caution">
    <text evidence="4">The sequence shown here is derived from an EMBL/GenBank/DDBJ whole genome shotgun (WGS) entry which is preliminary data.</text>
</comment>
<dbReference type="InterPro" id="IPR018357">
    <property type="entry name" value="Hexapep_transf_CS"/>
</dbReference>
<dbReference type="HOGENOM" id="CLU_051638_7_5_3"/>
<dbReference type="Pfam" id="PF00132">
    <property type="entry name" value="Hexapep"/>
    <property type="match status" value="1"/>
</dbReference>
<evidence type="ECO:0000256" key="3">
    <source>
        <dbReference type="ARBA" id="ARBA00022737"/>
    </source>
</evidence>
<proteinExistence type="inferred from homology"/>
<dbReference type="CDD" id="cd04647">
    <property type="entry name" value="LbH_MAT_like"/>
    <property type="match status" value="1"/>
</dbReference>
<evidence type="ECO:0000313" key="5">
    <source>
        <dbReference type="Proteomes" id="UP000003613"/>
    </source>
</evidence>
<dbReference type="PROSITE" id="PS00101">
    <property type="entry name" value="HEXAPEP_TRANSFERASES"/>
    <property type="match status" value="1"/>
</dbReference>
<evidence type="ECO:0000256" key="1">
    <source>
        <dbReference type="ARBA" id="ARBA00007274"/>
    </source>
</evidence>
<dbReference type="GO" id="GO:0008374">
    <property type="term" value="F:O-acyltransferase activity"/>
    <property type="evidence" value="ECO:0007669"/>
    <property type="project" value="TreeGrafter"/>
</dbReference>
<sequence length="237" mass="26578">MLRYLNVDLITPINLNFTSLSHSQKIGHQFHEENIMFNLKHQLYLLISKFLEEQERIEKHKKLSDNATFHSSVKFIGKCINYREDKTLIQIGENTVIIGELAIFPYGGKIEIGRNCYIGEGTRIRSATSIKIGNEVIISDDVSIYDTDAHSLNYVLRQKEFMEVLILNNLIKDAKDIDAKSAPVVIEDHVWIGFNVGILKGVTIGKGAIIGAGSVVTKDVEPFTIVAGNPAKIIKRL</sequence>
<reference evidence="4 5" key="1">
    <citation type="submission" date="2012-04" db="EMBL/GenBank/DDBJ databases">
        <authorList>
            <person name="Genoscope - CEA"/>
        </authorList>
    </citation>
    <scope>NUCLEOTIDE SEQUENCE [LARGE SCALE GENOMIC DNA]</scope>
    <source>
        <strain evidence="4 5">9807</strain>
    </source>
</reference>
<dbReference type="GO" id="GO:0005829">
    <property type="term" value="C:cytosol"/>
    <property type="evidence" value="ECO:0007669"/>
    <property type="project" value="TreeGrafter"/>
</dbReference>
<dbReference type="GO" id="GO:0043886">
    <property type="term" value="F:structural constituent of carboxysome shell"/>
    <property type="evidence" value="ECO:0007669"/>
    <property type="project" value="UniProtKB-ARBA"/>
</dbReference>
<dbReference type="GO" id="GO:0031470">
    <property type="term" value="C:carboxysome"/>
    <property type="evidence" value="ECO:0007669"/>
    <property type="project" value="UniProtKB-ARBA"/>
</dbReference>
<dbReference type="InterPro" id="IPR011004">
    <property type="entry name" value="Trimer_LpxA-like_sf"/>
</dbReference>
<name>I4H8Y2_MICAE</name>
<evidence type="ECO:0000256" key="2">
    <source>
        <dbReference type="ARBA" id="ARBA00022679"/>
    </source>
</evidence>
<dbReference type="EMBL" id="CAIM01000332">
    <property type="protein sequence ID" value="CCI18506.1"/>
    <property type="molecule type" value="Genomic_DNA"/>
</dbReference>
<dbReference type="PANTHER" id="PTHR23416">
    <property type="entry name" value="SIALIC ACID SYNTHASE-RELATED"/>
    <property type="match status" value="1"/>
</dbReference>